<keyword evidence="2" id="KW-1133">Transmembrane helix</keyword>
<dbReference type="GO" id="GO:0016787">
    <property type="term" value="F:hydrolase activity"/>
    <property type="evidence" value="ECO:0007669"/>
    <property type="project" value="UniProtKB-KW"/>
</dbReference>
<accession>A0A1M7FK26</accession>
<keyword evidence="2" id="KW-0812">Transmembrane</keyword>
<keyword evidence="2" id="KW-0472">Membrane</keyword>
<dbReference type="RefSeq" id="WP_073043611.1">
    <property type="nucleotide sequence ID" value="NZ_FRCJ01000002.1"/>
</dbReference>
<sequence>MIKRNGQIGKYFLLLVCILLLLILVNIYTPKIATWYYNKTFTSASTADSRRFERLLRNAAYKTIQEETSNSTLGCYETLLSYLSPDVPVYEYGEFGLLMHYSYLYGKARNDNELCKLIKDKFDNRVITRGGIIRNDQTTYGLVALDLYGSTHDKRYKRYADEIYSRLDSLHKRDGIVIYNNKHSEQRVDGIGLVCPFLFSYSSMFNNNSAREIANKMCQEFVRLGSDSGNGIPSKAYGLKSHIKHTSPNWGRGISWYLIGTYNMDKNDSLISKRLELLDSILLLDTDKLYPQFLDEEGLPDMSATIPIIWHLQEKKLINMSMDDLTRLISPYCDSKGVLRYCSPVLSSNTGVNNQKTNLFAQGVLLYLFSMKKK</sequence>
<evidence type="ECO:0000313" key="3">
    <source>
        <dbReference type="EMBL" id="SHM04315.1"/>
    </source>
</evidence>
<feature type="transmembrane region" description="Helical" evidence="2">
    <location>
        <begin position="12"/>
        <end position="29"/>
    </location>
</feature>
<gene>
    <name evidence="3" type="ORF">SAMN04488494_1184</name>
</gene>
<dbReference type="Proteomes" id="UP000184280">
    <property type="component" value="Unassembled WGS sequence"/>
</dbReference>
<organism evidence="3 4">
    <name type="scientific">Xylanibacter ruminicola</name>
    <name type="common">Prevotella ruminicola</name>
    <dbReference type="NCBI Taxonomy" id="839"/>
    <lineage>
        <taxon>Bacteria</taxon>
        <taxon>Pseudomonadati</taxon>
        <taxon>Bacteroidota</taxon>
        <taxon>Bacteroidia</taxon>
        <taxon>Bacteroidales</taxon>
        <taxon>Prevotellaceae</taxon>
        <taxon>Xylanibacter</taxon>
    </lineage>
</organism>
<dbReference type="InterPro" id="IPR010905">
    <property type="entry name" value="Glyco_hydro_88"/>
</dbReference>
<protein>
    <submittedName>
        <fullName evidence="3">Rhamnogalacturonyl hydrolase YesR</fullName>
    </submittedName>
</protein>
<dbReference type="Gene3D" id="1.50.10.10">
    <property type="match status" value="1"/>
</dbReference>
<evidence type="ECO:0000313" key="4">
    <source>
        <dbReference type="Proteomes" id="UP000184280"/>
    </source>
</evidence>
<evidence type="ECO:0000256" key="2">
    <source>
        <dbReference type="SAM" id="Phobius"/>
    </source>
</evidence>
<dbReference type="InterPro" id="IPR008928">
    <property type="entry name" value="6-hairpin_glycosidase_sf"/>
</dbReference>
<dbReference type="InterPro" id="IPR012341">
    <property type="entry name" value="6hp_glycosidase-like_sf"/>
</dbReference>
<dbReference type="EMBL" id="FRCJ01000002">
    <property type="protein sequence ID" value="SHM04315.1"/>
    <property type="molecule type" value="Genomic_DNA"/>
</dbReference>
<dbReference type="Pfam" id="PF07470">
    <property type="entry name" value="Glyco_hydro_88"/>
    <property type="match status" value="1"/>
</dbReference>
<dbReference type="OrthoDB" id="9807186at2"/>
<keyword evidence="1 3" id="KW-0378">Hydrolase</keyword>
<proteinExistence type="predicted"/>
<evidence type="ECO:0000256" key="1">
    <source>
        <dbReference type="ARBA" id="ARBA00022801"/>
    </source>
</evidence>
<dbReference type="SUPFAM" id="SSF48208">
    <property type="entry name" value="Six-hairpin glycosidases"/>
    <property type="match status" value="1"/>
</dbReference>
<dbReference type="GO" id="GO:0005975">
    <property type="term" value="P:carbohydrate metabolic process"/>
    <property type="evidence" value="ECO:0007669"/>
    <property type="project" value="InterPro"/>
</dbReference>
<name>A0A1M7FK26_XYLRU</name>
<dbReference type="AlphaFoldDB" id="A0A1M7FK26"/>
<reference evidence="3 4" key="1">
    <citation type="submission" date="2016-11" db="EMBL/GenBank/DDBJ databases">
        <authorList>
            <person name="Jaros S."/>
            <person name="Januszkiewicz K."/>
            <person name="Wedrychowicz H."/>
        </authorList>
    </citation>
    <scope>NUCLEOTIDE SEQUENCE [LARGE SCALE GENOMIC DNA]</scope>
    <source>
        <strain evidence="3 4">BPI-34</strain>
    </source>
</reference>